<dbReference type="GeneID" id="96227471"/>
<dbReference type="GO" id="GO:0003677">
    <property type="term" value="F:DNA binding"/>
    <property type="evidence" value="ECO:0007669"/>
    <property type="project" value="InterPro"/>
</dbReference>
<dbReference type="InterPro" id="IPR001387">
    <property type="entry name" value="Cro/C1-type_HTH"/>
</dbReference>
<accession>A0A174JGA2</accession>
<dbReference type="EMBL" id="CZAY01000001">
    <property type="protein sequence ID" value="CUO98713.1"/>
    <property type="molecule type" value="Genomic_DNA"/>
</dbReference>
<feature type="domain" description="HTH cro/C1-type" evidence="1">
    <location>
        <begin position="9"/>
        <end position="64"/>
    </location>
</feature>
<dbReference type="PROSITE" id="PS50943">
    <property type="entry name" value="HTH_CROC1"/>
    <property type="match status" value="1"/>
</dbReference>
<sequence>MKMTIGQRIKNRRIELNLSVDEVAERLNKNRATIYRYEKDDIKELPITVLEPLAKVLETTPADLMGWESTPNEKAGEIMNHSKEFEFPLNIRSAARDLMDLSDSDQELAINMIHSLAKKGRKANED</sequence>
<protein>
    <submittedName>
        <fullName evidence="2">Transcriptional repressor DicA</fullName>
    </submittedName>
</protein>
<evidence type="ECO:0000313" key="2">
    <source>
        <dbReference type="EMBL" id="CUO98713.1"/>
    </source>
</evidence>
<gene>
    <name evidence="2" type="ORF">ERS852526_00159</name>
</gene>
<organism evidence="2 3">
    <name type="scientific">Dorea longicatena</name>
    <dbReference type="NCBI Taxonomy" id="88431"/>
    <lineage>
        <taxon>Bacteria</taxon>
        <taxon>Bacillati</taxon>
        <taxon>Bacillota</taxon>
        <taxon>Clostridia</taxon>
        <taxon>Lachnospirales</taxon>
        <taxon>Lachnospiraceae</taxon>
        <taxon>Dorea</taxon>
    </lineage>
</organism>
<dbReference type="RefSeq" id="WP_243863070.1">
    <property type="nucleotide sequence ID" value="NZ_JAAINO010000009.1"/>
</dbReference>
<dbReference type="CDD" id="cd00093">
    <property type="entry name" value="HTH_XRE"/>
    <property type="match status" value="1"/>
</dbReference>
<proteinExistence type="predicted"/>
<dbReference type="AlphaFoldDB" id="A0A174JGA2"/>
<dbReference type="InterPro" id="IPR010982">
    <property type="entry name" value="Lambda_DNA-bd_dom_sf"/>
</dbReference>
<evidence type="ECO:0000313" key="3">
    <source>
        <dbReference type="Proteomes" id="UP000095485"/>
    </source>
</evidence>
<dbReference type="Gene3D" id="1.10.260.40">
    <property type="entry name" value="lambda repressor-like DNA-binding domains"/>
    <property type="match status" value="1"/>
</dbReference>
<dbReference type="Proteomes" id="UP000095485">
    <property type="component" value="Unassembled WGS sequence"/>
</dbReference>
<reference evidence="2 3" key="1">
    <citation type="submission" date="2015-09" db="EMBL/GenBank/DDBJ databases">
        <authorList>
            <consortium name="Pathogen Informatics"/>
        </authorList>
    </citation>
    <scope>NUCLEOTIDE SEQUENCE [LARGE SCALE GENOMIC DNA]</scope>
    <source>
        <strain evidence="2 3">2789STDY5834914</strain>
    </source>
</reference>
<name>A0A174JGA2_9FIRM</name>
<dbReference type="SUPFAM" id="SSF47413">
    <property type="entry name" value="lambda repressor-like DNA-binding domains"/>
    <property type="match status" value="1"/>
</dbReference>
<evidence type="ECO:0000259" key="1">
    <source>
        <dbReference type="PROSITE" id="PS50943"/>
    </source>
</evidence>
<dbReference type="SMART" id="SM00530">
    <property type="entry name" value="HTH_XRE"/>
    <property type="match status" value="1"/>
</dbReference>
<dbReference type="Pfam" id="PF01381">
    <property type="entry name" value="HTH_3"/>
    <property type="match status" value="1"/>
</dbReference>